<dbReference type="SUPFAM" id="SSF161070">
    <property type="entry name" value="SNF-like"/>
    <property type="match status" value="2"/>
</dbReference>
<keyword evidence="8" id="KW-1185">Reference proteome</keyword>
<dbReference type="PANTHER" id="PTHR42948">
    <property type="entry name" value="TRANSPORTER"/>
    <property type="match status" value="1"/>
</dbReference>
<keyword evidence="4 6" id="KW-1133">Transmembrane helix</keyword>
<comment type="subcellular location">
    <subcellularLocation>
        <location evidence="1">Membrane</location>
        <topology evidence="1">Multi-pass membrane protein</topology>
    </subcellularLocation>
</comment>
<accession>A0A7X1B3Q1</accession>
<gene>
    <name evidence="7" type="ORF">H5P27_03350</name>
</gene>
<proteinExistence type="predicted"/>
<dbReference type="Pfam" id="PF00209">
    <property type="entry name" value="SNF"/>
    <property type="match status" value="2"/>
</dbReference>
<dbReference type="PANTHER" id="PTHR42948:SF1">
    <property type="entry name" value="TRANSPORTER"/>
    <property type="match status" value="1"/>
</dbReference>
<dbReference type="PROSITE" id="PS50267">
    <property type="entry name" value="NA_NEUROTRAN_SYMP_3"/>
    <property type="match status" value="1"/>
</dbReference>
<feature type="transmembrane region" description="Helical" evidence="6">
    <location>
        <begin position="37"/>
        <end position="62"/>
    </location>
</feature>
<organism evidence="7 8">
    <name type="scientific">Pelagicoccus albus</name>
    <dbReference type="NCBI Taxonomy" id="415222"/>
    <lineage>
        <taxon>Bacteria</taxon>
        <taxon>Pseudomonadati</taxon>
        <taxon>Verrucomicrobiota</taxon>
        <taxon>Opitutia</taxon>
        <taxon>Puniceicoccales</taxon>
        <taxon>Pelagicoccaceae</taxon>
        <taxon>Pelagicoccus</taxon>
    </lineage>
</organism>
<keyword evidence="2" id="KW-0813">Transport</keyword>
<feature type="transmembrane region" description="Helical" evidence="6">
    <location>
        <begin position="94"/>
        <end position="113"/>
    </location>
</feature>
<name>A0A7X1B3Q1_9BACT</name>
<feature type="transmembrane region" description="Helical" evidence="6">
    <location>
        <begin position="386"/>
        <end position="414"/>
    </location>
</feature>
<evidence type="ECO:0000313" key="8">
    <source>
        <dbReference type="Proteomes" id="UP000526501"/>
    </source>
</evidence>
<evidence type="ECO:0000256" key="1">
    <source>
        <dbReference type="ARBA" id="ARBA00004141"/>
    </source>
</evidence>
<dbReference type="InterPro" id="IPR037272">
    <property type="entry name" value="SNS_sf"/>
</dbReference>
<protein>
    <submittedName>
        <fullName evidence="7">Sodium:calcium symporter</fullName>
    </submittedName>
</protein>
<dbReference type="EMBL" id="JACHVC010000005">
    <property type="protein sequence ID" value="MBC2605071.1"/>
    <property type="molecule type" value="Genomic_DNA"/>
</dbReference>
<evidence type="ECO:0000256" key="6">
    <source>
        <dbReference type="SAM" id="Phobius"/>
    </source>
</evidence>
<feature type="transmembrane region" description="Helical" evidence="6">
    <location>
        <begin position="187"/>
        <end position="207"/>
    </location>
</feature>
<feature type="transmembrane region" description="Helical" evidence="6">
    <location>
        <begin position="500"/>
        <end position="519"/>
    </location>
</feature>
<comment type="caution">
    <text evidence="7">The sequence shown here is derived from an EMBL/GenBank/DDBJ whole genome shotgun (WGS) entry which is preliminary data.</text>
</comment>
<reference evidence="7 8" key="1">
    <citation type="submission" date="2020-07" db="EMBL/GenBank/DDBJ databases">
        <authorList>
            <person name="Feng X."/>
        </authorList>
    </citation>
    <scope>NUCLEOTIDE SEQUENCE [LARGE SCALE GENOMIC DNA]</scope>
    <source>
        <strain evidence="7 8">JCM23202</strain>
    </source>
</reference>
<sequence>MTSKVPKESWNSRIGIILAVAGSAVGIGNFLRFPGQAALYGGGAFMIAYFVALLIIGLPICWAEWAIGRRGGQAGLNSSPGILGFITGQRRYRYLGVIGVTIPIMIYMYYVYIEAWCLGYAVNFARGTMDFHTVKDASDFWGGFIGIGEDGSALGFGLTEVGGFLFVVFLLNFYLIYRGLSKGIEFFCKYAMPALIILAIVILVRVLTLGAPNPDHPERSISNGLGFMWNPSKTILYERSVDEGTGAESWAPLADGEVVGPRMIAEAEARAAADPDLELRSIGMLTQLLNPQLWLAAAGQIFFTLSVGFGVIITYSSYLSKKDDVVLSGLAATSTNEFCEVGIGGLTTLPAGYAFLGISGVAGMGTFGLGFNVLPMVFSEMPGGHFFGFAFFFLLFLAAVTSSLSMLQPGIAFLEEAMNINRKQSVAILGVITAFGAAFVVYFSEGVKALDTIDFWVTNLLMVLLALIQIIIFGWVIGIDKGFDMAHQGASIKIPKLFKFVMKYLSPIFLIVVFVSWFYTSVLGFQFGSDEKQYSSYIVDLFIEPNRSAWLSVAMIVLTGAFLTLLTAGGTFKGKIEKEQVK</sequence>
<evidence type="ECO:0000256" key="4">
    <source>
        <dbReference type="ARBA" id="ARBA00022989"/>
    </source>
</evidence>
<dbReference type="InterPro" id="IPR000175">
    <property type="entry name" value="Na/ntran_symport"/>
</dbReference>
<feature type="transmembrane region" description="Helical" evidence="6">
    <location>
        <begin position="426"/>
        <end position="444"/>
    </location>
</feature>
<keyword evidence="5 6" id="KW-0472">Membrane</keyword>
<feature type="transmembrane region" description="Helical" evidence="6">
    <location>
        <begin position="12"/>
        <end position="31"/>
    </location>
</feature>
<dbReference type="GO" id="GO:0016020">
    <property type="term" value="C:membrane"/>
    <property type="evidence" value="ECO:0007669"/>
    <property type="project" value="UniProtKB-SubCell"/>
</dbReference>
<evidence type="ECO:0000256" key="3">
    <source>
        <dbReference type="ARBA" id="ARBA00022692"/>
    </source>
</evidence>
<evidence type="ECO:0000313" key="7">
    <source>
        <dbReference type="EMBL" id="MBC2605071.1"/>
    </source>
</evidence>
<dbReference type="RefSeq" id="WP_185658952.1">
    <property type="nucleotide sequence ID" value="NZ_CAWPOO010000005.1"/>
</dbReference>
<feature type="transmembrane region" description="Helical" evidence="6">
    <location>
        <begin position="456"/>
        <end position="479"/>
    </location>
</feature>
<dbReference type="PRINTS" id="PR00176">
    <property type="entry name" value="NANEUSMPORT"/>
</dbReference>
<evidence type="ECO:0000256" key="2">
    <source>
        <dbReference type="ARBA" id="ARBA00022448"/>
    </source>
</evidence>
<feature type="transmembrane region" description="Helical" evidence="6">
    <location>
        <begin position="153"/>
        <end position="175"/>
    </location>
</feature>
<dbReference type="AlphaFoldDB" id="A0A7X1B3Q1"/>
<evidence type="ECO:0000256" key="5">
    <source>
        <dbReference type="ARBA" id="ARBA00023136"/>
    </source>
</evidence>
<feature type="transmembrane region" description="Helical" evidence="6">
    <location>
        <begin position="549"/>
        <end position="572"/>
    </location>
</feature>
<keyword evidence="3 6" id="KW-0812">Transmembrane</keyword>
<dbReference type="Proteomes" id="UP000526501">
    <property type="component" value="Unassembled WGS sequence"/>
</dbReference>
<feature type="transmembrane region" description="Helical" evidence="6">
    <location>
        <begin position="293"/>
        <end position="315"/>
    </location>
</feature>